<gene>
    <name evidence="1" type="ORF">C0Q70_10186</name>
</gene>
<dbReference type="PANTHER" id="PTHR10224:SF12">
    <property type="entry name" value="GLYOXALASE ELBB"/>
    <property type="match status" value="1"/>
</dbReference>
<proteinExistence type="predicted"/>
<dbReference type="OrthoDB" id="543156at2759"/>
<name>A0A2T7PBX3_POMCA</name>
<dbReference type="Gene3D" id="3.40.50.880">
    <property type="match status" value="1"/>
</dbReference>
<dbReference type="PANTHER" id="PTHR10224">
    <property type="entry name" value="ES1 PROTEIN HOMOLOG, MITOCHONDRIAL"/>
    <property type="match status" value="1"/>
</dbReference>
<dbReference type="AlphaFoldDB" id="A0A2T7PBX3"/>
<comment type="caution">
    <text evidence="1">The sequence shown here is derived from an EMBL/GenBank/DDBJ whole genome shotgun (WGS) entry which is preliminary data.</text>
</comment>
<keyword evidence="2" id="KW-1185">Reference proteome</keyword>
<evidence type="ECO:0008006" key="3">
    <source>
        <dbReference type="Google" id="ProtNLM"/>
    </source>
</evidence>
<dbReference type="STRING" id="400727.A0A2T7PBX3"/>
<accession>A0A2T7PBX3</accession>
<dbReference type="CDD" id="cd03133">
    <property type="entry name" value="GATase1_ES1"/>
    <property type="match status" value="1"/>
</dbReference>
<dbReference type="Proteomes" id="UP000245119">
    <property type="component" value="Linkage Group LG5"/>
</dbReference>
<organism evidence="1 2">
    <name type="scientific">Pomacea canaliculata</name>
    <name type="common">Golden apple snail</name>
    <dbReference type="NCBI Taxonomy" id="400727"/>
    <lineage>
        <taxon>Eukaryota</taxon>
        <taxon>Metazoa</taxon>
        <taxon>Spiralia</taxon>
        <taxon>Lophotrochozoa</taxon>
        <taxon>Mollusca</taxon>
        <taxon>Gastropoda</taxon>
        <taxon>Caenogastropoda</taxon>
        <taxon>Architaenioglossa</taxon>
        <taxon>Ampullarioidea</taxon>
        <taxon>Ampullariidae</taxon>
        <taxon>Pomacea</taxon>
    </lineage>
</organism>
<sequence length="247" mass="26505">MSIVLHSSQSEAAAIGKFAYYTRNYPTVLSGCGVYDGSEVHEASAVLVHLSRKNARVSMFAPNINQMHTIDHIKGEPTEPNRNVLVESARIARGQIEDLSKLKAKDFDAIIFPGGFGAAKNLSTFAVDGTSMSVNADVERVLKDFHGARKPIGLICIAPVLGAKLFPGCEVTVGSDVEEGDKWPNVGAAKAIQAMKAKHVKKDVTECHVDAMNKIVTTPAFMCNTAIHKIFDGIGVLVNTVLKLSQS</sequence>
<dbReference type="NCBIfam" id="NF008747">
    <property type="entry name" value="PRK11780.1"/>
    <property type="match status" value="1"/>
</dbReference>
<evidence type="ECO:0000313" key="1">
    <source>
        <dbReference type="EMBL" id="PVD30911.1"/>
    </source>
</evidence>
<dbReference type="EMBL" id="PZQS01000005">
    <property type="protein sequence ID" value="PVD30911.1"/>
    <property type="molecule type" value="Genomic_DNA"/>
</dbReference>
<dbReference type="SUPFAM" id="SSF52317">
    <property type="entry name" value="Class I glutamine amidotransferase-like"/>
    <property type="match status" value="1"/>
</dbReference>
<reference evidence="1 2" key="1">
    <citation type="submission" date="2018-04" db="EMBL/GenBank/DDBJ databases">
        <title>The genome of golden apple snail Pomacea canaliculata provides insight into stress tolerance and invasive adaptation.</title>
        <authorList>
            <person name="Liu C."/>
            <person name="Liu B."/>
            <person name="Ren Y."/>
            <person name="Zhang Y."/>
            <person name="Wang H."/>
            <person name="Li S."/>
            <person name="Jiang F."/>
            <person name="Yin L."/>
            <person name="Zhang G."/>
            <person name="Qian W."/>
            <person name="Fan W."/>
        </authorList>
    </citation>
    <scope>NUCLEOTIDE SEQUENCE [LARGE SCALE GENOMIC DNA]</scope>
    <source>
        <strain evidence="1">SZHN2017</strain>
        <tissue evidence="1">Muscle</tissue>
    </source>
</reference>
<dbReference type="InterPro" id="IPR029062">
    <property type="entry name" value="Class_I_gatase-like"/>
</dbReference>
<protein>
    <recommendedName>
        <fullName evidence="3">DJ-1/PfpI domain-containing protein</fullName>
    </recommendedName>
</protein>
<evidence type="ECO:0000313" key="2">
    <source>
        <dbReference type="Proteomes" id="UP000245119"/>
    </source>
</evidence>